<feature type="active site" description="Proton donor/acceptor" evidence="2">
    <location>
        <position position="202"/>
    </location>
</feature>
<dbReference type="STRING" id="652787.SAMN05216490_3583"/>
<protein>
    <submittedName>
        <fullName evidence="5">Sugar lactone lactonase YvrE</fullName>
    </submittedName>
</protein>
<dbReference type="Pfam" id="PF08450">
    <property type="entry name" value="SGL"/>
    <property type="match status" value="1"/>
</dbReference>
<keyword evidence="3" id="KW-0862">Zinc</keyword>
<evidence type="ECO:0000256" key="1">
    <source>
        <dbReference type="ARBA" id="ARBA00008853"/>
    </source>
</evidence>
<keyword evidence="6" id="KW-1185">Reference proteome</keyword>
<dbReference type="InterPro" id="IPR005511">
    <property type="entry name" value="SMP-30"/>
</dbReference>
<feature type="binding site" evidence="3">
    <location>
        <position position="106"/>
    </location>
    <ligand>
        <name>substrate</name>
    </ligand>
</feature>
<dbReference type="GO" id="GO:0004341">
    <property type="term" value="F:gluconolactonase activity"/>
    <property type="evidence" value="ECO:0007669"/>
    <property type="project" value="TreeGrafter"/>
</dbReference>
<dbReference type="GO" id="GO:0019853">
    <property type="term" value="P:L-ascorbic acid biosynthetic process"/>
    <property type="evidence" value="ECO:0007669"/>
    <property type="project" value="TreeGrafter"/>
</dbReference>
<dbReference type="RefSeq" id="WP_091375961.1">
    <property type="nucleotide sequence ID" value="NZ_LT629740.1"/>
</dbReference>
<feature type="binding site" evidence="3">
    <location>
        <position position="104"/>
    </location>
    <ligand>
        <name>substrate</name>
    </ligand>
</feature>
<accession>A0A1H2AL68</accession>
<dbReference type="OrthoDB" id="2633250at2"/>
<reference evidence="5 6" key="1">
    <citation type="submission" date="2016-10" db="EMBL/GenBank/DDBJ databases">
        <authorList>
            <person name="de Groot N.N."/>
        </authorList>
    </citation>
    <scope>NUCLEOTIDE SEQUENCE [LARGE SCALE GENOMIC DNA]</scope>
    <source>
        <strain evidence="5 6">MP1X4</strain>
    </source>
</reference>
<feature type="domain" description="SMP-30/Gluconolactonase/LRE-like region" evidence="4">
    <location>
        <begin position="18"/>
        <end position="262"/>
    </location>
</feature>
<comment type="cofactor">
    <cofactor evidence="3">
        <name>Zn(2+)</name>
        <dbReference type="ChEBI" id="CHEBI:29105"/>
    </cofactor>
    <text evidence="3">Binds 1 divalent metal cation per subunit.</text>
</comment>
<evidence type="ECO:0000256" key="2">
    <source>
        <dbReference type="PIRSR" id="PIRSR605511-1"/>
    </source>
</evidence>
<gene>
    <name evidence="5" type="ORF">SAMN05216490_3583</name>
</gene>
<proteinExistence type="inferred from homology"/>
<evidence type="ECO:0000256" key="3">
    <source>
        <dbReference type="PIRSR" id="PIRSR605511-2"/>
    </source>
</evidence>
<dbReference type="Proteomes" id="UP000199679">
    <property type="component" value="Chromosome I"/>
</dbReference>
<dbReference type="InterPro" id="IPR013658">
    <property type="entry name" value="SGL"/>
</dbReference>
<name>A0A1H2AL68_MUCMA</name>
<dbReference type="PANTHER" id="PTHR10907:SF47">
    <property type="entry name" value="REGUCALCIN"/>
    <property type="match status" value="1"/>
</dbReference>
<dbReference type="InterPro" id="IPR011042">
    <property type="entry name" value="6-blade_b-propeller_TolB-like"/>
</dbReference>
<dbReference type="AlphaFoldDB" id="A0A1H2AL68"/>
<dbReference type="PRINTS" id="PR01790">
    <property type="entry name" value="SMP30FAMILY"/>
</dbReference>
<comment type="similarity">
    <text evidence="1">Belongs to the SMP-30/CGR1 family.</text>
</comment>
<dbReference type="SUPFAM" id="SSF63829">
    <property type="entry name" value="Calcium-dependent phosphotriesterase"/>
    <property type="match status" value="1"/>
</dbReference>
<dbReference type="Gene3D" id="2.120.10.30">
    <property type="entry name" value="TolB, C-terminal domain"/>
    <property type="match status" value="1"/>
</dbReference>
<evidence type="ECO:0000313" key="5">
    <source>
        <dbReference type="EMBL" id="SDT46502.1"/>
    </source>
</evidence>
<evidence type="ECO:0000259" key="4">
    <source>
        <dbReference type="Pfam" id="PF08450"/>
    </source>
</evidence>
<organism evidence="5 6">
    <name type="scientific">Mucilaginibacter mallensis</name>
    <dbReference type="NCBI Taxonomy" id="652787"/>
    <lineage>
        <taxon>Bacteria</taxon>
        <taxon>Pseudomonadati</taxon>
        <taxon>Bacteroidota</taxon>
        <taxon>Sphingobacteriia</taxon>
        <taxon>Sphingobacteriales</taxon>
        <taxon>Sphingobacteriaceae</taxon>
        <taxon>Mucilaginibacter</taxon>
    </lineage>
</organism>
<feature type="binding site" evidence="3">
    <location>
        <position position="202"/>
    </location>
    <ligand>
        <name>a divalent metal cation</name>
        <dbReference type="ChEBI" id="CHEBI:60240"/>
    </ligand>
</feature>
<feature type="binding site" evidence="3">
    <location>
        <position position="20"/>
    </location>
    <ligand>
        <name>a divalent metal cation</name>
        <dbReference type="ChEBI" id="CHEBI:60240"/>
    </ligand>
</feature>
<dbReference type="PANTHER" id="PTHR10907">
    <property type="entry name" value="REGUCALCIN"/>
    <property type="match status" value="1"/>
</dbReference>
<feature type="binding site" evidence="3">
    <location>
        <position position="152"/>
    </location>
    <ligand>
        <name>a divalent metal cation</name>
        <dbReference type="ChEBI" id="CHEBI:60240"/>
    </ligand>
</feature>
<dbReference type="EMBL" id="LT629740">
    <property type="protein sequence ID" value="SDT46502.1"/>
    <property type="molecule type" value="Genomic_DNA"/>
</dbReference>
<dbReference type="GO" id="GO:0005509">
    <property type="term" value="F:calcium ion binding"/>
    <property type="evidence" value="ECO:0007669"/>
    <property type="project" value="TreeGrafter"/>
</dbReference>
<sequence length="295" mass="32855">MDTKHITADLIFDAKAQLGEGAIWNHMESKLYWVDIEGRLFNVFDPVTNQNRTYNTLKRIGTVVPTNNGQVLVALEDGIATIELTDGTITYKIDTDIHLMHNKRFNDGKCDHEGRFWVGTHSMSGVREVSELYCISENFAMEEKVSGVSISNGIAWNADGSLMYYIDTPTGQVVQYDFDRQTGAIANKKVIITIPEEQGYPDGMTIDNEGMLWIALWDGFCVARFDPQTGEMIHKVAVPAPKVSSCAFGGDNLDTLYITTARAEMTEEELELYPLSGGVFAVKTDAKGMPAHYFK</sequence>
<keyword evidence="3" id="KW-0479">Metal-binding</keyword>
<evidence type="ECO:0000313" key="6">
    <source>
        <dbReference type="Proteomes" id="UP000199679"/>
    </source>
</evidence>